<feature type="compositionally biased region" description="Basic and acidic residues" evidence="1">
    <location>
        <begin position="304"/>
        <end position="327"/>
    </location>
</feature>
<dbReference type="AlphaFoldDB" id="A0AA85KFU0"/>
<dbReference type="WBParaSite" id="TREG1_85360.2">
    <property type="protein sequence ID" value="TREG1_85360.2"/>
    <property type="gene ID" value="TREG1_85360"/>
</dbReference>
<reference evidence="4" key="1">
    <citation type="submission" date="2022-06" db="EMBL/GenBank/DDBJ databases">
        <authorList>
            <person name="Berger JAMES D."/>
            <person name="Berger JAMES D."/>
        </authorList>
    </citation>
    <scope>NUCLEOTIDE SEQUENCE [LARGE SCALE GENOMIC DNA]</scope>
</reference>
<proteinExistence type="predicted"/>
<keyword evidence="3" id="KW-0732">Signal</keyword>
<keyword evidence="4" id="KW-1185">Reference proteome</keyword>
<feature type="signal peptide" evidence="3">
    <location>
        <begin position="1"/>
        <end position="20"/>
    </location>
</feature>
<feature type="chain" id="PRO_5041641606" evidence="3">
    <location>
        <begin position="21"/>
        <end position="327"/>
    </location>
</feature>
<keyword evidence="2" id="KW-1133">Transmembrane helix</keyword>
<accession>A0AA85KFU0</accession>
<protein>
    <submittedName>
        <fullName evidence="5">Uncharacterized protein</fullName>
    </submittedName>
</protein>
<evidence type="ECO:0000256" key="2">
    <source>
        <dbReference type="SAM" id="Phobius"/>
    </source>
</evidence>
<feature type="compositionally biased region" description="Polar residues" evidence="1">
    <location>
        <begin position="288"/>
        <end position="301"/>
    </location>
</feature>
<keyword evidence="2" id="KW-0472">Membrane</keyword>
<evidence type="ECO:0000313" key="4">
    <source>
        <dbReference type="Proteomes" id="UP000050795"/>
    </source>
</evidence>
<feature type="transmembrane region" description="Helical" evidence="2">
    <location>
        <begin position="151"/>
        <end position="179"/>
    </location>
</feature>
<dbReference type="Proteomes" id="UP000050795">
    <property type="component" value="Unassembled WGS sequence"/>
</dbReference>
<feature type="region of interest" description="Disordered" evidence="1">
    <location>
        <begin position="273"/>
        <end position="327"/>
    </location>
</feature>
<evidence type="ECO:0000256" key="1">
    <source>
        <dbReference type="SAM" id="MobiDB-lite"/>
    </source>
</evidence>
<organism evidence="4 5">
    <name type="scientific">Trichobilharzia regenti</name>
    <name type="common">Nasal bird schistosome</name>
    <dbReference type="NCBI Taxonomy" id="157069"/>
    <lineage>
        <taxon>Eukaryota</taxon>
        <taxon>Metazoa</taxon>
        <taxon>Spiralia</taxon>
        <taxon>Lophotrochozoa</taxon>
        <taxon>Platyhelminthes</taxon>
        <taxon>Trematoda</taxon>
        <taxon>Digenea</taxon>
        <taxon>Strigeidida</taxon>
        <taxon>Schistosomatoidea</taxon>
        <taxon>Schistosomatidae</taxon>
        <taxon>Trichobilharzia</taxon>
    </lineage>
</organism>
<keyword evidence="2" id="KW-0812">Transmembrane</keyword>
<name>A0AA85KFU0_TRIRE</name>
<evidence type="ECO:0000256" key="3">
    <source>
        <dbReference type="SAM" id="SignalP"/>
    </source>
</evidence>
<feature type="region of interest" description="Disordered" evidence="1">
    <location>
        <begin position="235"/>
        <end position="257"/>
    </location>
</feature>
<evidence type="ECO:0000313" key="5">
    <source>
        <dbReference type="WBParaSite" id="TREG1_85360.2"/>
    </source>
</evidence>
<sequence length="327" mass="37371">MNLTLLALYLYLFELPYYYMNTDSRLSVFWIAIVLNAKSNRNEQVIQNASLWESKLLDILNYNTALESKPLNLSVTDNCSVVVDRLDFDSYNSYLKLFFYVWRNNVFQPSPVIVLELNRLPEDWLAVSLGMQVVERPKVYDTDAYEKVDDFIWVIGIVTSCFLGVLFICWLFIFIYAYFLQATAMVKWLPKPSTKDAKQSLYKQEKPQLVFPQKEFIEKVDSQIQTDISQSSEVITSEISSTQNQPPSGQSVVDAKLPGRLSPVSETNLEESLKEAAHDVSDSIVPLSATQNLSPSDQNVISNEKSHEDNKKKESKEESVVENEDGK</sequence>
<reference evidence="5" key="2">
    <citation type="submission" date="2023-11" db="UniProtKB">
        <authorList>
            <consortium name="WormBaseParasite"/>
        </authorList>
    </citation>
    <scope>IDENTIFICATION</scope>
</reference>